<dbReference type="OrthoDB" id="5904191at2"/>
<dbReference type="AlphaFoldDB" id="V5F6B2"/>
<dbReference type="PANTHER" id="PTHR34501:SF2">
    <property type="entry name" value="OUTER MEMBRANE PORIN F-RELATED"/>
    <property type="match status" value="1"/>
</dbReference>
<keyword evidence="7" id="KW-1185">Reference proteome</keyword>
<dbReference type="CDD" id="cd00342">
    <property type="entry name" value="gram_neg_porins"/>
    <property type="match status" value="1"/>
</dbReference>
<dbReference type="Proteomes" id="UP000017800">
    <property type="component" value="Unassembled WGS sequence"/>
</dbReference>
<reference evidence="6 7" key="2">
    <citation type="submission" date="2013-11" db="EMBL/GenBank/DDBJ databases">
        <title>Whole genome shotgun sequence of Vibrio halioticoli NBRC 102217.</title>
        <authorList>
            <person name="Isaki S."/>
            <person name="Kimura A."/>
            <person name="Ohji S."/>
            <person name="Hosoyama A."/>
            <person name="Fujita N."/>
            <person name="Hashimoto M."/>
            <person name="Hosoyama Y."/>
            <person name="Yamazoe A."/>
        </authorList>
    </citation>
    <scope>NUCLEOTIDE SEQUENCE [LARGE SCALE GENOMIC DNA]</scope>
    <source>
        <strain evidence="6 7">NBRC 102217</strain>
    </source>
</reference>
<dbReference type="GO" id="GO:0015288">
    <property type="term" value="F:porin activity"/>
    <property type="evidence" value="ECO:0007669"/>
    <property type="project" value="InterPro"/>
</dbReference>
<dbReference type="InterPro" id="IPR033900">
    <property type="entry name" value="Gram_neg_porin_domain"/>
</dbReference>
<comment type="subcellular location">
    <subcellularLocation>
        <location evidence="1">Cell outer membrane</location>
        <topology evidence="1">Multi-pass membrane protein</topology>
    </subcellularLocation>
</comment>
<evidence type="ECO:0000256" key="3">
    <source>
        <dbReference type="ARBA" id="ARBA00023136"/>
    </source>
</evidence>
<evidence type="ECO:0000259" key="5">
    <source>
        <dbReference type="Pfam" id="PF13609"/>
    </source>
</evidence>
<protein>
    <recommendedName>
        <fullName evidence="5">Porin domain-containing protein</fullName>
    </recommendedName>
</protein>
<accession>V5F6B2</accession>
<name>V5F6B2_9VIBR</name>
<evidence type="ECO:0000256" key="4">
    <source>
        <dbReference type="SAM" id="SignalP"/>
    </source>
</evidence>
<dbReference type="InterPro" id="IPR050298">
    <property type="entry name" value="Gram-neg_bact_OMP"/>
</dbReference>
<dbReference type="InterPro" id="IPR023614">
    <property type="entry name" value="Porin_dom_sf"/>
</dbReference>
<dbReference type="SUPFAM" id="SSF56935">
    <property type="entry name" value="Porins"/>
    <property type="match status" value="1"/>
</dbReference>
<dbReference type="EMBL" id="BAUJ01000079">
    <property type="protein sequence ID" value="GAD91249.1"/>
    <property type="molecule type" value="Genomic_DNA"/>
</dbReference>
<comment type="caution">
    <text evidence="6">The sequence shown here is derived from an EMBL/GenBank/DDBJ whole genome shotgun (WGS) entry which is preliminary data.</text>
</comment>
<gene>
    <name evidence="6" type="ORF">VHA01S_079_00070</name>
</gene>
<dbReference type="eggNOG" id="COG3203">
    <property type="taxonomic scope" value="Bacteria"/>
</dbReference>
<keyword evidence="2 4" id="KW-0732">Signal</keyword>
<feature type="domain" description="Porin" evidence="5">
    <location>
        <begin position="7"/>
        <end position="316"/>
    </location>
</feature>
<evidence type="ECO:0000313" key="7">
    <source>
        <dbReference type="Proteomes" id="UP000017800"/>
    </source>
</evidence>
<dbReference type="PANTHER" id="PTHR34501">
    <property type="entry name" value="PROTEIN YDDL-RELATED"/>
    <property type="match status" value="1"/>
</dbReference>
<dbReference type="GO" id="GO:0009279">
    <property type="term" value="C:cell outer membrane"/>
    <property type="evidence" value="ECO:0007669"/>
    <property type="project" value="UniProtKB-SubCell"/>
</dbReference>
<evidence type="ECO:0000256" key="1">
    <source>
        <dbReference type="ARBA" id="ARBA00004571"/>
    </source>
</evidence>
<sequence length="348" mass="37067">MKKTLLALAVASLAATSVNAAEIYKAEKGSVDFYGQLRTELKGTDDSVSLADGAQDGKVTLGAGSSRMGVTADYTITDGLGIMGLVEVGVGSGDVNVRQHILGVVTDFGTFKFGQQWTVSDDIYGADYSYFFGGSALGYSNVSGASHDSLIKYNLDLENFFVAANYGLNEDDSNQDLMEVFVGGNVAGLDLHVGFGQVKDNTDAAVPELKDTYYEGTVAYDFGGASIGFTYYNTKIEVESASATINGYSLAGTVDWADNATAYAGFEYTDQDLKNTAVLDPAFADEDTSTVIYVGTDYHFNSFTRLYVEAAYQDGRTLGFTNKASDEFVGVAVVDGGFSWGVGARVYW</sequence>
<dbReference type="RefSeq" id="WP_023405541.1">
    <property type="nucleotide sequence ID" value="NZ_BAUJ01000079.1"/>
</dbReference>
<dbReference type="Gene3D" id="2.40.160.10">
    <property type="entry name" value="Porin"/>
    <property type="match status" value="1"/>
</dbReference>
<organism evidence="6 7">
    <name type="scientific">Vibrio halioticoli NBRC 102217</name>
    <dbReference type="NCBI Taxonomy" id="1219072"/>
    <lineage>
        <taxon>Bacteria</taxon>
        <taxon>Pseudomonadati</taxon>
        <taxon>Pseudomonadota</taxon>
        <taxon>Gammaproteobacteria</taxon>
        <taxon>Vibrionales</taxon>
        <taxon>Vibrionaceae</taxon>
        <taxon>Vibrio</taxon>
    </lineage>
</organism>
<feature type="chain" id="PRO_5004732674" description="Porin domain-containing protein" evidence="4">
    <location>
        <begin position="21"/>
        <end position="348"/>
    </location>
</feature>
<dbReference type="Pfam" id="PF13609">
    <property type="entry name" value="Porin_4"/>
    <property type="match status" value="1"/>
</dbReference>
<keyword evidence="3" id="KW-0472">Membrane</keyword>
<reference evidence="6 7" key="1">
    <citation type="submission" date="2013-10" db="EMBL/GenBank/DDBJ databases">
        <authorList>
            <person name="Ichikawa N."/>
            <person name="Kimura A."/>
            <person name="Ohji S."/>
            <person name="Hosoyama A."/>
            <person name="Fujita N."/>
        </authorList>
    </citation>
    <scope>NUCLEOTIDE SEQUENCE [LARGE SCALE GENOMIC DNA]</scope>
    <source>
        <strain evidence="6 7">NBRC 102217</strain>
    </source>
</reference>
<feature type="signal peptide" evidence="4">
    <location>
        <begin position="1"/>
        <end position="20"/>
    </location>
</feature>
<proteinExistence type="predicted"/>
<evidence type="ECO:0000313" key="6">
    <source>
        <dbReference type="EMBL" id="GAD91249.1"/>
    </source>
</evidence>
<evidence type="ECO:0000256" key="2">
    <source>
        <dbReference type="ARBA" id="ARBA00022729"/>
    </source>
</evidence>